<dbReference type="UniPathway" id="UPA00143"/>
<gene>
    <name evidence="11" type="ORF">PSTT_07666</name>
</gene>
<evidence type="ECO:0000256" key="5">
    <source>
        <dbReference type="ARBA" id="ARBA00022833"/>
    </source>
</evidence>
<feature type="transmembrane region" description="Helical" evidence="8">
    <location>
        <begin position="504"/>
        <end position="524"/>
    </location>
</feature>
<dbReference type="GO" id="GO:0008270">
    <property type="term" value="F:zinc ion binding"/>
    <property type="evidence" value="ECO:0007669"/>
    <property type="project" value="UniProtKB-KW"/>
</dbReference>
<keyword evidence="12" id="KW-1185">Reference proteome</keyword>
<dbReference type="VEuPathDB" id="FungiDB:PSTT_07666"/>
<feature type="region of interest" description="Disordered" evidence="7">
    <location>
        <begin position="41"/>
        <end position="106"/>
    </location>
</feature>
<sequence length="536" mass="58945">MSHWFFFLLLAGTIFGLDSPPLGQLSERAYGGYVSLPSLDTTSIEPNWPTESPPVPSRSGGLANASPPVQCDSNEPDGASESQALVEQSKGEDQIPRSSAEGSSIRVLDQGSASRMGECAVCLEEFNFAALWDEELIPNQPPLRQLVACFHTYHRGCIDKWLADPSKTCPHCRTVSQDDIIRPDPGHYPHYPRGSGDTVGSESHGHIETGLTYEESRAVYLHQYPLYEVFAYKWLVQFFHTFRTVPYDCKGRSWVARVSNLSKTMANLTCVPTKTWATPYFSCCGGCFTLDSPHEQIRPMSTMGQWSERAGEGDVSFTPLHTISIEPNLPTGSPLRLSHSADLAHSAAVHHAPSVPHGARELRPIADEILEGAEEKNKGLCQGSRPSMDGSCIRIRDGESAPTMVACAICLDKFDIAALGDEEIVPDQPPLLQLGCFHTFHKECIEPWFKKDPRNTCPLCRAASPHSIITSSPDNQQTALNVETAISATTDVDIHEMTICVDRFMRGCIIGIFLVALALAILLIHRSLMSSAYRLY</sequence>
<dbReference type="EMBL" id="PKSL01000066">
    <property type="protein sequence ID" value="POW08231.1"/>
    <property type="molecule type" value="Genomic_DNA"/>
</dbReference>
<evidence type="ECO:0000259" key="10">
    <source>
        <dbReference type="PROSITE" id="PS50089"/>
    </source>
</evidence>
<dbReference type="PROSITE" id="PS50089">
    <property type="entry name" value="ZF_RING_2"/>
    <property type="match status" value="2"/>
</dbReference>
<dbReference type="VEuPathDB" id="FungiDB:PSHT_02019"/>
<evidence type="ECO:0000313" key="12">
    <source>
        <dbReference type="Proteomes" id="UP000239156"/>
    </source>
</evidence>
<evidence type="ECO:0000313" key="11">
    <source>
        <dbReference type="EMBL" id="POW08231.1"/>
    </source>
</evidence>
<accession>A0A2S4VFB1</accession>
<evidence type="ECO:0000256" key="4">
    <source>
        <dbReference type="ARBA" id="ARBA00022786"/>
    </source>
</evidence>
<feature type="domain" description="RING-type" evidence="10">
    <location>
        <begin position="407"/>
        <end position="461"/>
    </location>
</feature>
<dbReference type="InterPro" id="IPR027370">
    <property type="entry name" value="Znf-RING_euk"/>
</dbReference>
<evidence type="ECO:0000256" key="1">
    <source>
        <dbReference type="ARBA" id="ARBA00004906"/>
    </source>
</evidence>
<keyword evidence="8" id="KW-1133">Transmembrane helix</keyword>
<dbReference type="PANTHER" id="PTHR22765">
    <property type="entry name" value="RING FINGER AND PROTEASE ASSOCIATED DOMAIN-CONTAINING"/>
    <property type="match status" value="1"/>
</dbReference>
<name>A0A2S4VFB1_9BASI</name>
<keyword evidence="3 6" id="KW-0863">Zinc-finger</keyword>
<organism evidence="11 12">
    <name type="scientific">Puccinia striiformis</name>
    <dbReference type="NCBI Taxonomy" id="27350"/>
    <lineage>
        <taxon>Eukaryota</taxon>
        <taxon>Fungi</taxon>
        <taxon>Dikarya</taxon>
        <taxon>Basidiomycota</taxon>
        <taxon>Pucciniomycotina</taxon>
        <taxon>Pucciniomycetes</taxon>
        <taxon>Pucciniales</taxon>
        <taxon>Pucciniaceae</taxon>
        <taxon>Puccinia</taxon>
    </lineage>
</organism>
<evidence type="ECO:0000256" key="9">
    <source>
        <dbReference type="SAM" id="SignalP"/>
    </source>
</evidence>
<dbReference type="Gene3D" id="3.30.40.10">
    <property type="entry name" value="Zinc/RING finger domain, C3HC4 (zinc finger)"/>
    <property type="match status" value="2"/>
</dbReference>
<protein>
    <recommendedName>
        <fullName evidence="10">RING-type domain-containing protein</fullName>
    </recommendedName>
</protein>
<keyword evidence="4" id="KW-0833">Ubl conjugation pathway</keyword>
<dbReference type="SUPFAM" id="SSF57850">
    <property type="entry name" value="RING/U-box"/>
    <property type="match status" value="2"/>
</dbReference>
<dbReference type="Pfam" id="PF13445">
    <property type="entry name" value="zf-RING_UBOX"/>
    <property type="match status" value="1"/>
</dbReference>
<dbReference type="InterPro" id="IPR024766">
    <property type="entry name" value="Znf_RING_H2"/>
</dbReference>
<feature type="chain" id="PRO_5015623332" description="RING-type domain-containing protein" evidence="9">
    <location>
        <begin position="17"/>
        <end position="536"/>
    </location>
</feature>
<dbReference type="Proteomes" id="UP000239156">
    <property type="component" value="Unassembled WGS sequence"/>
</dbReference>
<dbReference type="AlphaFoldDB" id="A0A2S4VFB1"/>
<feature type="signal peptide" evidence="9">
    <location>
        <begin position="1"/>
        <end position="16"/>
    </location>
</feature>
<evidence type="ECO:0000256" key="6">
    <source>
        <dbReference type="PROSITE-ProRule" id="PRU00175"/>
    </source>
</evidence>
<reference evidence="11" key="1">
    <citation type="submission" date="2017-12" db="EMBL/GenBank/DDBJ databases">
        <title>Gene loss provides genomic basis for host adaptation in cereal stripe rust fungi.</title>
        <authorList>
            <person name="Xia C."/>
        </authorList>
    </citation>
    <scope>NUCLEOTIDE SEQUENCE [LARGE SCALE GENOMIC DNA]</scope>
    <source>
        <strain evidence="11">93-210</strain>
    </source>
</reference>
<dbReference type="InterPro" id="IPR013083">
    <property type="entry name" value="Znf_RING/FYVE/PHD"/>
</dbReference>
<keyword evidence="8" id="KW-0472">Membrane</keyword>
<keyword evidence="8" id="KW-0812">Transmembrane</keyword>
<dbReference type="GO" id="GO:0061630">
    <property type="term" value="F:ubiquitin protein ligase activity"/>
    <property type="evidence" value="ECO:0007669"/>
    <property type="project" value="TreeGrafter"/>
</dbReference>
<feature type="domain" description="RING-type" evidence="10">
    <location>
        <begin position="119"/>
        <end position="173"/>
    </location>
</feature>
<evidence type="ECO:0000256" key="7">
    <source>
        <dbReference type="SAM" id="MobiDB-lite"/>
    </source>
</evidence>
<comment type="pathway">
    <text evidence="1">Protein modification; protein ubiquitination.</text>
</comment>
<dbReference type="Pfam" id="PF12678">
    <property type="entry name" value="zf-rbx1"/>
    <property type="match status" value="1"/>
</dbReference>
<dbReference type="GO" id="GO:0006511">
    <property type="term" value="P:ubiquitin-dependent protein catabolic process"/>
    <property type="evidence" value="ECO:0007669"/>
    <property type="project" value="TreeGrafter"/>
</dbReference>
<keyword evidence="9" id="KW-0732">Signal</keyword>
<evidence type="ECO:0000256" key="8">
    <source>
        <dbReference type="SAM" id="Phobius"/>
    </source>
</evidence>
<comment type="caution">
    <text evidence="11">The sequence shown here is derived from an EMBL/GenBank/DDBJ whole genome shotgun (WGS) entry which is preliminary data.</text>
</comment>
<keyword evidence="5" id="KW-0862">Zinc</keyword>
<dbReference type="PANTHER" id="PTHR22765:SF434">
    <property type="entry name" value="GB|AAD18119.1-RELATED"/>
    <property type="match status" value="1"/>
</dbReference>
<dbReference type="InterPro" id="IPR051826">
    <property type="entry name" value="E3_ubiquitin-ligase_domain"/>
</dbReference>
<dbReference type="InterPro" id="IPR001841">
    <property type="entry name" value="Znf_RING"/>
</dbReference>
<keyword evidence="2" id="KW-0479">Metal-binding</keyword>
<dbReference type="GO" id="GO:0016567">
    <property type="term" value="P:protein ubiquitination"/>
    <property type="evidence" value="ECO:0007669"/>
    <property type="project" value="UniProtKB-UniPathway"/>
</dbReference>
<proteinExistence type="predicted"/>
<evidence type="ECO:0000256" key="2">
    <source>
        <dbReference type="ARBA" id="ARBA00022723"/>
    </source>
</evidence>
<evidence type="ECO:0000256" key="3">
    <source>
        <dbReference type="ARBA" id="ARBA00022771"/>
    </source>
</evidence>
<dbReference type="SMART" id="SM00184">
    <property type="entry name" value="RING"/>
    <property type="match status" value="2"/>
</dbReference>